<reference evidence="1 2" key="1">
    <citation type="submission" date="2020-02" db="EMBL/GenBank/DDBJ databases">
        <title>Sequencing the genomes of 1000 actinobacteria strains.</title>
        <authorList>
            <person name="Klenk H.-P."/>
        </authorList>
    </citation>
    <scope>NUCLEOTIDE SEQUENCE [LARGE SCALE GENOMIC DNA]</scope>
    <source>
        <strain evidence="1 2">DSM 19609</strain>
    </source>
</reference>
<dbReference type="Proteomes" id="UP000749311">
    <property type="component" value="Unassembled WGS sequence"/>
</dbReference>
<dbReference type="InterPro" id="IPR049249">
    <property type="entry name" value="DUF6882"/>
</dbReference>
<protein>
    <submittedName>
        <fullName evidence="1">Uncharacterized protein</fullName>
    </submittedName>
</protein>
<comment type="caution">
    <text evidence="1">The sequence shown here is derived from an EMBL/GenBank/DDBJ whole genome shotgun (WGS) entry which is preliminary data.</text>
</comment>
<dbReference type="Pfam" id="PF21813">
    <property type="entry name" value="DUF6882"/>
    <property type="match status" value="1"/>
</dbReference>
<gene>
    <name evidence="1" type="ORF">FB473_003429</name>
</gene>
<accession>A0ABX0SK28</accession>
<evidence type="ECO:0000313" key="1">
    <source>
        <dbReference type="EMBL" id="NIH58728.1"/>
    </source>
</evidence>
<dbReference type="EMBL" id="JAAMOZ010000005">
    <property type="protein sequence ID" value="NIH58728.1"/>
    <property type="molecule type" value="Genomic_DNA"/>
</dbReference>
<name>A0ABX0SK28_9ACTN</name>
<evidence type="ECO:0000313" key="2">
    <source>
        <dbReference type="Proteomes" id="UP000749311"/>
    </source>
</evidence>
<sequence length="252" mass="27770">MTDATYPTIDSGTPVDHRDLHRFGGRHAIVVNEAQEQFASWIGEAPDYELDLGTGILQLGDKRLKAQLLGSHSYGAGTWLWAWGNPAYGTDGYRAVTDAARWLRDESPDRERAWQLRTAEFPVDEALSEGGVAGWPLLYACFAWLRARATYTFSYGPGRAFLTIHDEQVPWPRPDPVALPRVAIDSASASGTPAAELLETYAAWHGLGFERTADGLVIRYPGGSRHEVRLDERGRIADVRSTLVGADVPPPR</sequence>
<proteinExistence type="predicted"/>
<dbReference type="RefSeq" id="WP_167171748.1">
    <property type="nucleotide sequence ID" value="NZ_BAAAOO010000006.1"/>
</dbReference>
<keyword evidence="2" id="KW-1185">Reference proteome</keyword>
<organism evidence="1 2">
    <name type="scientific">Brooklawnia cerclae</name>
    <dbReference type="NCBI Taxonomy" id="349934"/>
    <lineage>
        <taxon>Bacteria</taxon>
        <taxon>Bacillati</taxon>
        <taxon>Actinomycetota</taxon>
        <taxon>Actinomycetes</taxon>
        <taxon>Propionibacteriales</taxon>
        <taxon>Propionibacteriaceae</taxon>
        <taxon>Brooklawnia</taxon>
    </lineage>
</organism>